<feature type="signal peptide" evidence="1">
    <location>
        <begin position="1"/>
        <end position="29"/>
    </location>
</feature>
<dbReference type="InterPro" id="IPR036937">
    <property type="entry name" value="Adhesion_dom_fimbrial_sf"/>
</dbReference>
<dbReference type="Gene3D" id="2.60.40.1090">
    <property type="entry name" value="Fimbrial-type adhesion domain"/>
    <property type="match status" value="1"/>
</dbReference>
<gene>
    <name evidence="2" type="ORF">GJ746_21690</name>
</gene>
<dbReference type="GO" id="GO:0007155">
    <property type="term" value="P:cell adhesion"/>
    <property type="evidence" value="ECO:0007669"/>
    <property type="project" value="InterPro"/>
</dbReference>
<reference evidence="2 3" key="1">
    <citation type="submission" date="2019-11" db="EMBL/GenBank/DDBJ databases">
        <title>Isolation and Application of One Kind of P-Hydroxybenzoic Acid Degrading Bacterium in Mitigating Cropping Obstacle of Cucumber.</title>
        <authorList>
            <person name="Wu F."/>
            <person name="An Y."/>
        </authorList>
    </citation>
    <scope>NUCLEOTIDE SEQUENCE [LARGE SCALE GENOMIC DNA]</scope>
    <source>
        <strain evidence="2 3">P620</strain>
    </source>
</reference>
<organism evidence="2 3">
    <name type="scientific">Klebsiella oxytoca</name>
    <dbReference type="NCBI Taxonomy" id="571"/>
    <lineage>
        <taxon>Bacteria</taxon>
        <taxon>Pseudomonadati</taxon>
        <taxon>Pseudomonadota</taxon>
        <taxon>Gammaproteobacteria</taxon>
        <taxon>Enterobacterales</taxon>
        <taxon>Enterobacteriaceae</taxon>
        <taxon>Klebsiella/Raoultella group</taxon>
        <taxon>Klebsiella</taxon>
    </lineage>
</organism>
<dbReference type="AlphaFoldDB" id="A0A6B8N516"/>
<evidence type="ECO:0000256" key="1">
    <source>
        <dbReference type="SAM" id="SignalP"/>
    </source>
</evidence>
<dbReference type="OrthoDB" id="6621256at2"/>
<sequence>MGKFIFSRKRILWLLSIMMLTLSSPYAKAVLTYSWPMPAYIVGFYVQSNGGDIWYNPRGAFISQTFTAWDWDEKTTVKEAFASRGITVGADVYYGPYHIWDDDYFIGEGMLRYFDSSRSFKVFAETVNSQFGGSWAITHYSNVGKRSFVCFGFGVNTPRTGSGSWTTIKSTLWDGLPNSTPGDPECVGYSGNVSQWCAMETANIDFDFGTMNKSEATTKVLTKPVDVSCTADVKFKLSLVEGDEIPLSNGMSANLSLDDKPLGTTLQGSSGINHYQLSVQLSGEPDSAGSFNGSGIISVRYP</sequence>
<proteinExistence type="predicted"/>
<keyword evidence="1" id="KW-0732">Signal</keyword>
<feature type="chain" id="PRO_5025374488" description="Fimbrial protein" evidence="1">
    <location>
        <begin position="30"/>
        <end position="302"/>
    </location>
</feature>
<evidence type="ECO:0000313" key="3">
    <source>
        <dbReference type="Proteomes" id="UP000427108"/>
    </source>
</evidence>
<dbReference type="Proteomes" id="UP000427108">
    <property type="component" value="Chromosome"/>
</dbReference>
<protein>
    <recommendedName>
        <fullName evidence="4">Fimbrial protein</fullName>
    </recommendedName>
</protein>
<dbReference type="EMBL" id="CP046115">
    <property type="protein sequence ID" value="QGN39751.1"/>
    <property type="molecule type" value="Genomic_DNA"/>
</dbReference>
<dbReference type="GO" id="GO:0009289">
    <property type="term" value="C:pilus"/>
    <property type="evidence" value="ECO:0007669"/>
    <property type="project" value="InterPro"/>
</dbReference>
<evidence type="ECO:0008006" key="4">
    <source>
        <dbReference type="Google" id="ProtNLM"/>
    </source>
</evidence>
<dbReference type="RefSeq" id="WP_154682045.1">
    <property type="nucleotide sequence ID" value="NZ_CP046115.1"/>
</dbReference>
<name>A0A6B8N516_KLEOX</name>
<evidence type="ECO:0000313" key="2">
    <source>
        <dbReference type="EMBL" id="QGN39751.1"/>
    </source>
</evidence>
<accession>A0A6B8N516</accession>